<feature type="transmembrane region" description="Helical" evidence="2">
    <location>
        <begin position="178"/>
        <end position="199"/>
    </location>
</feature>
<keyword evidence="2" id="KW-1133">Transmembrane helix</keyword>
<feature type="transmembrane region" description="Helical" evidence="2">
    <location>
        <begin position="34"/>
        <end position="52"/>
    </location>
</feature>
<organism evidence="3 4">
    <name type="scientific">Cucumis melo var. makuwa</name>
    <name type="common">Oriental melon</name>
    <dbReference type="NCBI Taxonomy" id="1194695"/>
    <lineage>
        <taxon>Eukaryota</taxon>
        <taxon>Viridiplantae</taxon>
        <taxon>Streptophyta</taxon>
        <taxon>Embryophyta</taxon>
        <taxon>Tracheophyta</taxon>
        <taxon>Spermatophyta</taxon>
        <taxon>Magnoliopsida</taxon>
        <taxon>eudicotyledons</taxon>
        <taxon>Gunneridae</taxon>
        <taxon>Pentapetalae</taxon>
        <taxon>rosids</taxon>
        <taxon>fabids</taxon>
        <taxon>Cucurbitales</taxon>
        <taxon>Cucurbitaceae</taxon>
        <taxon>Benincaseae</taxon>
        <taxon>Cucumis</taxon>
    </lineage>
</organism>
<keyword evidence="2" id="KW-0812">Transmembrane</keyword>
<reference evidence="3 4" key="1">
    <citation type="submission" date="2019-08" db="EMBL/GenBank/DDBJ databases">
        <title>Draft genome sequences of two oriental melons (Cucumis melo L. var makuwa).</title>
        <authorList>
            <person name="Kwon S.-Y."/>
        </authorList>
    </citation>
    <scope>NUCLEOTIDE SEQUENCE [LARGE SCALE GENOMIC DNA]</scope>
    <source>
        <strain evidence="4">cv. SW 3</strain>
        <tissue evidence="3">Leaf</tissue>
    </source>
</reference>
<feature type="transmembrane region" description="Helical" evidence="2">
    <location>
        <begin position="89"/>
        <end position="111"/>
    </location>
</feature>
<dbReference type="EMBL" id="SSTE01013279">
    <property type="protein sequence ID" value="KAA0047340.1"/>
    <property type="molecule type" value="Genomic_DNA"/>
</dbReference>
<evidence type="ECO:0000256" key="1">
    <source>
        <dbReference type="SAM" id="MobiDB-lite"/>
    </source>
</evidence>
<dbReference type="CDD" id="cd09272">
    <property type="entry name" value="RNase_HI_RT_Ty1"/>
    <property type="match status" value="1"/>
</dbReference>
<feature type="region of interest" description="Disordered" evidence="1">
    <location>
        <begin position="204"/>
        <end position="227"/>
    </location>
</feature>
<name>A0A5A7TW10_CUCMM</name>
<proteinExistence type="predicted"/>
<protein>
    <submittedName>
        <fullName evidence="3">Mitochondrial protein</fullName>
    </submittedName>
</protein>
<evidence type="ECO:0000256" key="2">
    <source>
        <dbReference type="SAM" id="Phobius"/>
    </source>
</evidence>
<feature type="compositionally biased region" description="Polar residues" evidence="1">
    <location>
        <begin position="204"/>
        <end position="213"/>
    </location>
</feature>
<dbReference type="Proteomes" id="UP000321393">
    <property type="component" value="Unassembled WGS sequence"/>
</dbReference>
<dbReference type="AlphaFoldDB" id="A0A5A7TW10"/>
<feature type="transmembrane region" description="Helical" evidence="2">
    <location>
        <begin position="123"/>
        <end position="144"/>
    </location>
</feature>
<sequence length="361" mass="40883">MPWSIKTPFFYLFSPNRALLFSAPTLTLLNKMDVLSANIATFLTQFVPFFFLPHVLRNFGVKHLLHPSILSIVFLPPFFKTSLHLKDYMVLLLTIPTLKSSVMLVLFPCILMNTLNLNPVSAFAVFLAMAQNIKVFIVGIPFPIDFVYLAMSHFRSTLCSLVCPPSTPPSLVLNLSSLTHLLTFFLSLSPLLIMSLLNLQPTSATSDQSSISDRSPKPPLDTPPRRSTRALEKTHTWYYVDLPPSKRPIGCKWIYKIKTHSDGTIERYKARLVAKRGPTLLHCDNCSAIKIAHNDVFHERTKHIENDCHFIRHHLLSNTLLLQPVSTTEQPTDIFTKVLPSTRFNQIRTKLKLTATLPPLV</sequence>
<evidence type="ECO:0000313" key="4">
    <source>
        <dbReference type="Proteomes" id="UP000321393"/>
    </source>
</evidence>
<dbReference type="OrthoDB" id="414945at2759"/>
<evidence type="ECO:0000313" key="3">
    <source>
        <dbReference type="EMBL" id="KAA0047340.1"/>
    </source>
</evidence>
<keyword evidence="2" id="KW-0472">Membrane</keyword>
<gene>
    <name evidence="3" type="ORF">E6C27_scaffold908G001610</name>
</gene>
<comment type="caution">
    <text evidence="3">The sequence shown here is derived from an EMBL/GenBank/DDBJ whole genome shotgun (WGS) entry which is preliminary data.</text>
</comment>
<accession>A0A5A7TW10</accession>
<dbReference type="PANTHER" id="PTHR11439:SF498">
    <property type="entry name" value="DNAK FAMILY PROTEIN"/>
    <property type="match status" value="1"/>
</dbReference>
<dbReference type="PANTHER" id="PTHR11439">
    <property type="entry name" value="GAG-POL-RELATED RETROTRANSPOSON"/>
    <property type="match status" value="1"/>
</dbReference>